<dbReference type="EMBL" id="JARBJD010000020">
    <property type="protein sequence ID" value="KAK2960846.1"/>
    <property type="molecule type" value="Genomic_DNA"/>
</dbReference>
<keyword evidence="1" id="KW-1133">Transmembrane helix</keyword>
<accession>A0ABQ9YB01</accession>
<feature type="transmembrane region" description="Helical" evidence="1">
    <location>
        <begin position="478"/>
        <end position="511"/>
    </location>
</feature>
<keyword evidence="2" id="KW-0732">Signal</keyword>
<keyword evidence="1" id="KW-0472">Membrane</keyword>
<evidence type="ECO:0000313" key="4">
    <source>
        <dbReference type="Proteomes" id="UP001281761"/>
    </source>
</evidence>
<protein>
    <submittedName>
        <fullName evidence="3">Uncharacterized protein</fullName>
    </submittedName>
</protein>
<dbReference type="SUPFAM" id="SSF51126">
    <property type="entry name" value="Pectin lyase-like"/>
    <property type="match status" value="1"/>
</dbReference>
<evidence type="ECO:0000256" key="1">
    <source>
        <dbReference type="SAM" id="Phobius"/>
    </source>
</evidence>
<evidence type="ECO:0000256" key="2">
    <source>
        <dbReference type="SAM" id="SignalP"/>
    </source>
</evidence>
<comment type="caution">
    <text evidence="3">The sequence shown here is derived from an EMBL/GenBank/DDBJ whole genome shotgun (WGS) entry which is preliminary data.</text>
</comment>
<dbReference type="Proteomes" id="UP001281761">
    <property type="component" value="Unassembled WGS sequence"/>
</dbReference>
<keyword evidence="1" id="KW-0812">Transmembrane</keyword>
<gene>
    <name evidence="3" type="ORF">BLNAU_4243</name>
</gene>
<feature type="chain" id="PRO_5046811238" evidence="2">
    <location>
        <begin position="18"/>
        <end position="532"/>
    </location>
</feature>
<reference evidence="3 4" key="1">
    <citation type="journal article" date="2022" name="bioRxiv">
        <title>Genomics of Preaxostyla Flagellates Illuminates Evolutionary Transitions and the Path Towards Mitochondrial Loss.</title>
        <authorList>
            <person name="Novak L.V.F."/>
            <person name="Treitli S.C."/>
            <person name="Pyrih J."/>
            <person name="Halakuc P."/>
            <person name="Pipaliya S.V."/>
            <person name="Vacek V."/>
            <person name="Brzon O."/>
            <person name="Soukal P."/>
            <person name="Eme L."/>
            <person name="Dacks J.B."/>
            <person name="Karnkowska A."/>
            <person name="Elias M."/>
            <person name="Hampl V."/>
        </authorList>
    </citation>
    <scope>NUCLEOTIDE SEQUENCE [LARGE SCALE GENOMIC DNA]</scope>
    <source>
        <strain evidence="3">NAU3</strain>
        <tissue evidence="3">Gut</tissue>
    </source>
</reference>
<evidence type="ECO:0000313" key="3">
    <source>
        <dbReference type="EMBL" id="KAK2960846.1"/>
    </source>
</evidence>
<sequence>MSLFCIIALLGAETVDLKKLVETCGVDVCSFRLEKKDYTASNIFLYNKNLSIDASEGGQLDLSEQTKEAFLLSRGYLLLYGLPIRPSQNAVFAEATSNSKVELKECSFLGKTFSKALVYGSNSSLLLTSSKLEGMTLKCSLIEADPLVNDANVSITIDHCEFTYLEAATSKPIVSGERILTTTIKGSIFRFCNCTDQSPLPATTDNIPYRTVDIENCEISNCTGPLSGLLTFGVQAAKLYMSDVKYESNTNSVRFSNRVTFTPNSYIRIMSVTTSKSTTTDLWPSGGFLYLPSATTTLIINDTKFEDDTATEHGGSIYVATEGDVSLRNVTAHMCEAGKDGGFLYFDGHGTLDFYRVEMTENKATQNGGSLFLADYAKLNVYAGFMTNCSAGVNGGAVALTLQKGASTTFNIVAFVHNEATGGLGKDVLATKGEKGKKLSKSAFVKCTSSSNNPKVTLMPEKAHFDWSNSFATWLKNWIIFIVVIVVVVIVLSIVLPCICCCCGCGAACVGAVKGNKSGYSHVESQPGYGTA</sequence>
<proteinExistence type="predicted"/>
<keyword evidence="4" id="KW-1185">Reference proteome</keyword>
<organism evidence="3 4">
    <name type="scientific">Blattamonas nauphoetae</name>
    <dbReference type="NCBI Taxonomy" id="2049346"/>
    <lineage>
        <taxon>Eukaryota</taxon>
        <taxon>Metamonada</taxon>
        <taxon>Preaxostyla</taxon>
        <taxon>Oxymonadida</taxon>
        <taxon>Blattamonas</taxon>
    </lineage>
</organism>
<feature type="signal peptide" evidence="2">
    <location>
        <begin position="1"/>
        <end position="17"/>
    </location>
</feature>
<dbReference type="InterPro" id="IPR011050">
    <property type="entry name" value="Pectin_lyase_fold/virulence"/>
</dbReference>
<name>A0ABQ9YB01_9EUKA</name>